<gene>
    <name evidence="2" type="ORF">C7S18_22365</name>
</gene>
<reference evidence="2 3" key="1">
    <citation type="submission" date="2018-03" db="EMBL/GenBank/DDBJ databases">
        <title>Ahniella affigens gen. nov., sp. nov., a gammaproteobacterium isolated from sandy soil near a stream.</title>
        <authorList>
            <person name="Ko Y."/>
            <person name="Kim J.-H."/>
        </authorList>
    </citation>
    <scope>NUCLEOTIDE SEQUENCE [LARGE SCALE GENOMIC DNA]</scope>
    <source>
        <strain evidence="2 3">D13</strain>
    </source>
</reference>
<keyword evidence="1" id="KW-1133">Transmembrane helix</keyword>
<evidence type="ECO:0000313" key="2">
    <source>
        <dbReference type="EMBL" id="AVP99748.1"/>
    </source>
</evidence>
<evidence type="ECO:0000313" key="3">
    <source>
        <dbReference type="Proteomes" id="UP000241074"/>
    </source>
</evidence>
<dbReference type="KEGG" id="xba:C7S18_22365"/>
<organism evidence="2 3">
    <name type="scientific">Ahniella affigens</name>
    <dbReference type="NCBI Taxonomy" id="2021234"/>
    <lineage>
        <taxon>Bacteria</taxon>
        <taxon>Pseudomonadati</taxon>
        <taxon>Pseudomonadota</taxon>
        <taxon>Gammaproteobacteria</taxon>
        <taxon>Lysobacterales</taxon>
        <taxon>Rhodanobacteraceae</taxon>
        <taxon>Ahniella</taxon>
    </lineage>
</organism>
<feature type="transmembrane region" description="Helical" evidence="1">
    <location>
        <begin position="48"/>
        <end position="69"/>
    </location>
</feature>
<reference evidence="2 3" key="2">
    <citation type="submission" date="2018-03" db="EMBL/GenBank/DDBJ databases">
        <authorList>
            <person name="Keele B.F."/>
        </authorList>
    </citation>
    <scope>NUCLEOTIDE SEQUENCE [LARGE SCALE GENOMIC DNA]</scope>
    <source>
        <strain evidence="2 3">D13</strain>
    </source>
</reference>
<proteinExistence type="predicted"/>
<accession>A0A2P1PY26</accession>
<keyword evidence="3" id="KW-1185">Reference proteome</keyword>
<keyword evidence="1" id="KW-0812">Transmembrane</keyword>
<sequence>MDKDQAWLNSVRQELDASARDLDAATLSRLNRARQAALVEVGRKRRPWLFWMPGLVAAMGLTLAIGLWLRPGVETPSPEQSDPAQDFAMLANPDDLKMYDDLEFYAWLDSQQSSSDPWSDWDPGT</sequence>
<evidence type="ECO:0008006" key="4">
    <source>
        <dbReference type="Google" id="ProtNLM"/>
    </source>
</evidence>
<evidence type="ECO:0000256" key="1">
    <source>
        <dbReference type="SAM" id="Phobius"/>
    </source>
</evidence>
<dbReference type="Proteomes" id="UP000241074">
    <property type="component" value="Chromosome"/>
</dbReference>
<keyword evidence="1" id="KW-0472">Membrane</keyword>
<name>A0A2P1PY26_9GAMM</name>
<dbReference type="EMBL" id="CP027860">
    <property type="protein sequence ID" value="AVP99748.1"/>
    <property type="molecule type" value="Genomic_DNA"/>
</dbReference>
<protein>
    <recommendedName>
        <fullName evidence="4">DUF3619 domain-containing protein</fullName>
    </recommendedName>
</protein>
<dbReference type="AlphaFoldDB" id="A0A2P1PY26"/>